<feature type="compositionally biased region" description="Polar residues" evidence="2">
    <location>
        <begin position="350"/>
        <end position="370"/>
    </location>
</feature>
<feature type="region of interest" description="Disordered" evidence="2">
    <location>
        <begin position="260"/>
        <end position="296"/>
    </location>
</feature>
<dbReference type="GO" id="GO:0051225">
    <property type="term" value="P:spindle assembly"/>
    <property type="evidence" value="ECO:0007669"/>
    <property type="project" value="TreeGrafter"/>
</dbReference>
<dbReference type="PANTHER" id="PTHR31807">
    <property type="entry name" value="AUGMIN FAMILY MEMBER"/>
    <property type="match status" value="1"/>
</dbReference>
<feature type="compositionally biased region" description="Basic and acidic residues" evidence="2">
    <location>
        <begin position="188"/>
        <end position="202"/>
    </location>
</feature>
<reference evidence="3" key="1">
    <citation type="journal article" date="2023" name="GigaByte">
        <title>Genome assembly of the bearded iris, Iris pallida Lam.</title>
        <authorList>
            <person name="Bruccoleri R.E."/>
            <person name="Oakeley E.J."/>
            <person name="Faust A.M.E."/>
            <person name="Altorfer M."/>
            <person name="Dessus-Babus S."/>
            <person name="Burckhardt D."/>
            <person name="Oertli M."/>
            <person name="Naumann U."/>
            <person name="Petersen F."/>
            <person name="Wong J."/>
        </authorList>
    </citation>
    <scope>NUCLEOTIDE SEQUENCE</scope>
    <source>
        <strain evidence="3">GSM-AAB239-AS_SAM_17_03QT</strain>
    </source>
</reference>
<dbReference type="Pfam" id="PF04484">
    <property type="entry name" value="QWRF"/>
    <property type="match status" value="1"/>
</dbReference>
<gene>
    <name evidence="3" type="ORF">M6B38_148595</name>
</gene>
<evidence type="ECO:0000313" key="4">
    <source>
        <dbReference type="Proteomes" id="UP001140949"/>
    </source>
</evidence>
<evidence type="ECO:0000313" key="3">
    <source>
        <dbReference type="EMBL" id="KAJ6812625.1"/>
    </source>
</evidence>
<comment type="similarity">
    <text evidence="1">Belongs to the QWRF family.</text>
</comment>
<organism evidence="3 4">
    <name type="scientific">Iris pallida</name>
    <name type="common">Sweet iris</name>
    <dbReference type="NCBI Taxonomy" id="29817"/>
    <lineage>
        <taxon>Eukaryota</taxon>
        <taxon>Viridiplantae</taxon>
        <taxon>Streptophyta</taxon>
        <taxon>Embryophyta</taxon>
        <taxon>Tracheophyta</taxon>
        <taxon>Spermatophyta</taxon>
        <taxon>Magnoliopsida</taxon>
        <taxon>Liliopsida</taxon>
        <taxon>Asparagales</taxon>
        <taxon>Iridaceae</taxon>
        <taxon>Iridoideae</taxon>
        <taxon>Irideae</taxon>
        <taxon>Iris</taxon>
    </lineage>
</organism>
<dbReference type="AlphaFoldDB" id="A0AAX6F9L7"/>
<keyword evidence="4" id="KW-1185">Reference proteome</keyword>
<dbReference type="GO" id="GO:0005737">
    <property type="term" value="C:cytoplasm"/>
    <property type="evidence" value="ECO:0007669"/>
    <property type="project" value="TreeGrafter"/>
</dbReference>
<dbReference type="GO" id="GO:0005880">
    <property type="term" value="C:nuclear microtubule"/>
    <property type="evidence" value="ECO:0007669"/>
    <property type="project" value="TreeGrafter"/>
</dbReference>
<accession>A0AAX6F9L7</accession>
<dbReference type="EMBL" id="JANAVB010031018">
    <property type="protein sequence ID" value="KAJ6812625.1"/>
    <property type="molecule type" value="Genomic_DNA"/>
</dbReference>
<evidence type="ECO:0000256" key="1">
    <source>
        <dbReference type="ARBA" id="ARBA00010016"/>
    </source>
</evidence>
<feature type="region of interest" description="Disordered" evidence="2">
    <location>
        <begin position="32"/>
        <end position="236"/>
    </location>
</feature>
<feature type="compositionally biased region" description="Low complexity" evidence="2">
    <location>
        <begin position="114"/>
        <end position="140"/>
    </location>
</feature>
<protein>
    <submittedName>
        <fullName evidence="3">AUGMIN subunit 8-like</fullName>
    </submittedName>
</protein>
<feature type="compositionally biased region" description="Polar residues" evidence="2">
    <location>
        <begin position="56"/>
        <end position="72"/>
    </location>
</feature>
<feature type="compositionally biased region" description="Polar residues" evidence="2">
    <location>
        <begin position="220"/>
        <end position="232"/>
    </location>
</feature>
<feature type="compositionally biased region" description="Low complexity" evidence="2">
    <location>
        <begin position="374"/>
        <end position="404"/>
    </location>
</feature>
<feature type="compositionally biased region" description="Low complexity" evidence="2">
    <location>
        <begin position="91"/>
        <end position="106"/>
    </location>
</feature>
<evidence type="ECO:0000256" key="2">
    <source>
        <dbReference type="SAM" id="MobiDB-lite"/>
    </source>
</evidence>
<feature type="compositionally biased region" description="Polar residues" evidence="2">
    <location>
        <begin position="267"/>
        <end position="277"/>
    </location>
</feature>
<reference evidence="3" key="2">
    <citation type="submission" date="2023-04" db="EMBL/GenBank/DDBJ databases">
        <authorList>
            <person name="Bruccoleri R.E."/>
            <person name="Oakeley E.J."/>
            <person name="Faust A.-M."/>
            <person name="Dessus-Babus S."/>
            <person name="Altorfer M."/>
            <person name="Burckhardt D."/>
            <person name="Oertli M."/>
            <person name="Naumann U."/>
            <person name="Petersen F."/>
            <person name="Wong J."/>
        </authorList>
    </citation>
    <scope>NUCLEOTIDE SEQUENCE</scope>
    <source>
        <strain evidence="3">GSM-AAB239-AS_SAM_17_03QT</strain>
        <tissue evidence="3">Leaf</tissue>
    </source>
</reference>
<dbReference type="InterPro" id="IPR007573">
    <property type="entry name" value="QWRF"/>
</dbReference>
<comment type="caution">
    <text evidence="3">The sequence shown here is derived from an EMBL/GenBank/DDBJ whole genome shotgun (WGS) entry which is preliminary data.</text>
</comment>
<dbReference type="PANTHER" id="PTHR31807:SF37">
    <property type="entry name" value="HAUS AUGMIN-LIKE COMPLEX SUBUNIT 8"/>
    <property type="match status" value="1"/>
</dbReference>
<feature type="compositionally biased region" description="Polar residues" evidence="2">
    <location>
        <begin position="171"/>
        <end position="187"/>
    </location>
</feature>
<dbReference type="Proteomes" id="UP001140949">
    <property type="component" value="Unassembled WGS sequence"/>
</dbReference>
<proteinExistence type="inferred from homology"/>
<name>A0AAX6F9L7_IRIPA</name>
<dbReference type="GO" id="GO:0008017">
    <property type="term" value="F:microtubule binding"/>
    <property type="evidence" value="ECO:0007669"/>
    <property type="project" value="TreeGrafter"/>
</dbReference>
<sequence>MDTCVDDPPGAVVLQKSFSTEEKSRPVFVTLEKNNAMQAHGKPRTREITSRYKLGITQTPRPSPPSARQTSPVPRKSVPQRAQLADRKRPSTPSSPSSRHSASSSPPAQPSQPCPSSKSLVSSSPSSRPSVPLSPSERSSTPVRDSMIERLTSTRRSLVGRAPDGLWPSMRSLSASFQSESSPVLSSKTDKAVRKSSPDRSLKPSQNAVSERKRTPLRGRNTSDQSENSRPVENTHTRVIEQLRWPAMMGSVLSSKSLDLSDKARRTVSSPISSRGISPTRRVPLGNSSSKSLQKSTSEAAKLVCSDGKEKVTPVTSLAKSVDSLPVENAPSGTRQSRCPSPVKHLVRPSSPNKALSTMSPTSRGIQSPTRAKPSTPFSSLSSTFRAMHSPSRTRPSTPCSPSSNATTQVGVSTSVLNYIADVQKGKKNASHMEDAHQLRLLYNRDLQWRFVNAGADAAFSTQKLIAEDMIYNVWNITSELRDSVAMKRINVQNLRREVQLNTILQEQIAYLEDWSALEREHSTSLSGAIEALKASTLGLPVTEGARADVRAVKNAISSAVDVMQAMGSSICYLLSRVEGTNCLVSELSEVASRERAMLDECRELLASTSAMQVQECSLRTNLIQLRQDMPLE</sequence>
<feature type="region of interest" description="Disordered" evidence="2">
    <location>
        <begin position="323"/>
        <end position="408"/>
    </location>
</feature>